<dbReference type="EMBL" id="BMCU01000006">
    <property type="protein sequence ID" value="GGG25351.1"/>
    <property type="molecule type" value="Genomic_DNA"/>
</dbReference>
<evidence type="ECO:0000313" key="4">
    <source>
        <dbReference type="Proteomes" id="UP000654257"/>
    </source>
</evidence>
<dbReference type="GO" id="GO:0003824">
    <property type="term" value="F:catalytic activity"/>
    <property type="evidence" value="ECO:0007669"/>
    <property type="project" value="InterPro"/>
</dbReference>
<dbReference type="PANTHER" id="PTHR43211:SF1">
    <property type="entry name" value="BLL6422 PROTEIN"/>
    <property type="match status" value="1"/>
</dbReference>
<accession>A0A917LHY2</accession>
<dbReference type="InterPro" id="IPR036663">
    <property type="entry name" value="Fumarylacetoacetase_C_sf"/>
</dbReference>
<organism evidence="3 4">
    <name type="scientific">Rhodococcoides trifolii</name>
    <dbReference type="NCBI Taxonomy" id="908250"/>
    <lineage>
        <taxon>Bacteria</taxon>
        <taxon>Bacillati</taxon>
        <taxon>Actinomycetota</taxon>
        <taxon>Actinomycetes</taxon>
        <taxon>Mycobacteriales</taxon>
        <taxon>Nocardiaceae</taxon>
        <taxon>Rhodococcoides</taxon>
    </lineage>
</organism>
<dbReference type="RefSeq" id="WP_188547076.1">
    <property type="nucleotide sequence ID" value="NZ_BMCU01000006.1"/>
</dbReference>
<keyword evidence="4" id="KW-1185">Reference proteome</keyword>
<feature type="domain" description="Fumarylacetoacetase-like C-terminal" evidence="2">
    <location>
        <begin position="72"/>
        <end position="299"/>
    </location>
</feature>
<dbReference type="Proteomes" id="UP000654257">
    <property type="component" value="Unassembled WGS sequence"/>
</dbReference>
<dbReference type="PANTHER" id="PTHR43211">
    <property type="entry name" value="FUMARYLACETOACETATE HYDROLASE"/>
    <property type="match status" value="1"/>
</dbReference>
<evidence type="ECO:0000313" key="3">
    <source>
        <dbReference type="EMBL" id="GGG25351.1"/>
    </source>
</evidence>
<feature type="region of interest" description="Disordered" evidence="1">
    <location>
        <begin position="297"/>
        <end position="323"/>
    </location>
</feature>
<dbReference type="SUPFAM" id="SSF56529">
    <property type="entry name" value="FAH"/>
    <property type="match status" value="1"/>
</dbReference>
<reference evidence="3" key="2">
    <citation type="submission" date="2020-09" db="EMBL/GenBank/DDBJ databases">
        <authorList>
            <person name="Sun Q."/>
            <person name="Sedlacek I."/>
        </authorList>
    </citation>
    <scope>NUCLEOTIDE SEQUENCE</scope>
    <source>
        <strain evidence="3">CCM 7905</strain>
    </source>
</reference>
<evidence type="ECO:0000256" key="1">
    <source>
        <dbReference type="SAM" id="MobiDB-lite"/>
    </source>
</evidence>
<dbReference type="AlphaFoldDB" id="A0A917LHY2"/>
<name>A0A917LHY2_9NOCA</name>
<comment type="caution">
    <text evidence="3">The sequence shown here is derived from an EMBL/GenBank/DDBJ whole genome shotgun (WGS) entry which is preliminary data.</text>
</comment>
<protein>
    <submittedName>
        <fullName evidence="3">Hydroxylase</fullName>
    </submittedName>
</protein>
<gene>
    <name evidence="3" type="ORF">GCM10007304_44010</name>
</gene>
<dbReference type="InterPro" id="IPR011234">
    <property type="entry name" value="Fumarylacetoacetase-like_C"/>
</dbReference>
<sequence length="323" mass="34684">MKFATFSGGRADRVGVVVDDVVHPIDAATSMLDLVRAGLHDALTLGSQAMKTSGIPLSDITLRAPLQPPTMRDFVAFEEHVEGVRRSIDGSTGVPDAWYEAPRFYFTNPYAVVGPNDTVIAPRDTQALDFELEVAAVVGKSGSSVSVEDARDHIFGYTILNDWSARDIQRREMQVSLGPAKGKDFANTLGPWIVTADEFAEYRGDDGFYDVECEVTVNGERIGHDSLVHMGWTFESLVAYASRDSWVHPGDVLGSGTVGNGGCLAELWGRRGEQSPPPLQTGDVVTLTVQGIGSVTNTVGASRETPPVPPARRREHAATGGLS</sequence>
<evidence type="ECO:0000259" key="2">
    <source>
        <dbReference type="Pfam" id="PF01557"/>
    </source>
</evidence>
<reference evidence="3" key="1">
    <citation type="journal article" date="2014" name="Int. J. Syst. Evol. Microbiol.">
        <title>Complete genome sequence of Corynebacterium casei LMG S-19264T (=DSM 44701T), isolated from a smear-ripened cheese.</title>
        <authorList>
            <consortium name="US DOE Joint Genome Institute (JGI-PGF)"/>
            <person name="Walter F."/>
            <person name="Albersmeier A."/>
            <person name="Kalinowski J."/>
            <person name="Ruckert C."/>
        </authorList>
    </citation>
    <scope>NUCLEOTIDE SEQUENCE</scope>
    <source>
        <strain evidence="3">CCM 7905</strain>
    </source>
</reference>
<dbReference type="Pfam" id="PF01557">
    <property type="entry name" value="FAA_hydrolase"/>
    <property type="match status" value="1"/>
</dbReference>
<proteinExistence type="predicted"/>
<dbReference type="Gene3D" id="3.90.850.10">
    <property type="entry name" value="Fumarylacetoacetase-like, C-terminal domain"/>
    <property type="match status" value="1"/>
</dbReference>